<sequence length="188" mass="22338">MGHIKEFYERIFNISDKEWAYISSFFERKVYHKGEIITAYGEVEEHLFFIESGMLRFFIPNEDSELTFNFSFEKQFTCAYDSFLSRNPSLYSLEALGEMVVWQISHENLQKVYAHTAAGHYLGRFVAEQMYLDKSKRELSLLKYNATERYLKLFDEQPQIIHQIPLKYIASYIGITPQALSRIRRQIN</sequence>
<comment type="caution">
    <text evidence="2">The sequence shown here is derived from an EMBL/GenBank/DDBJ whole genome shotgun (WGS) entry which is preliminary data.</text>
</comment>
<dbReference type="InterPro" id="IPR014710">
    <property type="entry name" value="RmlC-like_jellyroll"/>
</dbReference>
<dbReference type="Proteomes" id="UP000076630">
    <property type="component" value="Unassembled WGS sequence"/>
</dbReference>
<reference evidence="2 3" key="1">
    <citation type="submission" date="2016-01" db="EMBL/GenBank/DDBJ databases">
        <title>Whole genome sequencing of Myroides marinus L41.</title>
        <authorList>
            <person name="Hong K.W."/>
        </authorList>
    </citation>
    <scope>NUCLEOTIDE SEQUENCE [LARGE SCALE GENOMIC DNA]</scope>
    <source>
        <strain evidence="2 3">L41</strain>
    </source>
</reference>
<gene>
    <name evidence="2" type="ORF">AV926_08310</name>
</gene>
<name>A0A161UU21_9FLAO</name>
<dbReference type="Gene3D" id="2.60.120.10">
    <property type="entry name" value="Jelly Rolls"/>
    <property type="match status" value="1"/>
</dbReference>
<dbReference type="EMBL" id="LQNU01000053">
    <property type="protein sequence ID" value="KZE81281.1"/>
    <property type="molecule type" value="Genomic_DNA"/>
</dbReference>
<protein>
    <submittedName>
        <fullName evidence="2">CarD family transcriptional regulator</fullName>
    </submittedName>
</protein>
<dbReference type="Pfam" id="PF00027">
    <property type="entry name" value="cNMP_binding"/>
    <property type="match status" value="1"/>
</dbReference>
<organism evidence="2 3">
    <name type="scientific">Myroides marinus</name>
    <dbReference type="NCBI Taxonomy" id="703342"/>
    <lineage>
        <taxon>Bacteria</taxon>
        <taxon>Pseudomonadati</taxon>
        <taxon>Bacteroidota</taxon>
        <taxon>Flavobacteriia</taxon>
        <taxon>Flavobacteriales</taxon>
        <taxon>Flavobacteriaceae</taxon>
        <taxon>Myroides</taxon>
    </lineage>
</organism>
<evidence type="ECO:0000313" key="2">
    <source>
        <dbReference type="EMBL" id="KZE81281.1"/>
    </source>
</evidence>
<dbReference type="PROSITE" id="PS50042">
    <property type="entry name" value="CNMP_BINDING_3"/>
    <property type="match status" value="1"/>
</dbReference>
<proteinExistence type="predicted"/>
<dbReference type="InterPro" id="IPR000595">
    <property type="entry name" value="cNMP-bd_dom"/>
</dbReference>
<accession>A0A161UU21</accession>
<evidence type="ECO:0000259" key="1">
    <source>
        <dbReference type="PROSITE" id="PS50042"/>
    </source>
</evidence>
<dbReference type="AlphaFoldDB" id="A0A161UU21"/>
<dbReference type="CDD" id="cd00038">
    <property type="entry name" value="CAP_ED"/>
    <property type="match status" value="1"/>
</dbReference>
<evidence type="ECO:0000313" key="3">
    <source>
        <dbReference type="Proteomes" id="UP000076630"/>
    </source>
</evidence>
<dbReference type="RefSeq" id="WP_038985663.1">
    <property type="nucleotide sequence ID" value="NZ_JWJO01000014.1"/>
</dbReference>
<keyword evidence="3" id="KW-1185">Reference proteome</keyword>
<dbReference type="OrthoDB" id="663011at2"/>
<dbReference type="SUPFAM" id="SSF51206">
    <property type="entry name" value="cAMP-binding domain-like"/>
    <property type="match status" value="1"/>
</dbReference>
<feature type="domain" description="Cyclic nucleotide-binding" evidence="1">
    <location>
        <begin position="10"/>
        <end position="112"/>
    </location>
</feature>
<dbReference type="InterPro" id="IPR018490">
    <property type="entry name" value="cNMP-bd_dom_sf"/>
</dbReference>